<dbReference type="InterPro" id="IPR014922">
    <property type="entry name" value="YdhG-like"/>
</dbReference>
<dbReference type="RefSeq" id="WP_230752315.1">
    <property type="nucleotide sequence ID" value="NZ_JAINWA010000001.1"/>
</dbReference>
<dbReference type="Pfam" id="PF08818">
    <property type="entry name" value="DUF1801"/>
    <property type="match status" value="1"/>
</dbReference>
<feature type="region of interest" description="Disordered" evidence="1">
    <location>
        <begin position="78"/>
        <end position="115"/>
    </location>
</feature>
<dbReference type="SUPFAM" id="SSF159888">
    <property type="entry name" value="YdhG-like"/>
    <property type="match status" value="1"/>
</dbReference>
<name>A0AAE3EF35_9SPIR</name>
<feature type="domain" description="YdhG-like" evidence="2">
    <location>
        <begin position="131"/>
        <end position="228"/>
    </location>
</feature>
<comment type="caution">
    <text evidence="3">The sequence shown here is derived from an EMBL/GenBank/DDBJ whole genome shotgun (WGS) entry which is preliminary data.</text>
</comment>
<keyword evidence="4" id="KW-1185">Reference proteome</keyword>
<dbReference type="AlphaFoldDB" id="A0AAE3EF35"/>
<evidence type="ECO:0000313" key="3">
    <source>
        <dbReference type="EMBL" id="MCD1653379.1"/>
    </source>
</evidence>
<evidence type="ECO:0000259" key="2">
    <source>
        <dbReference type="Pfam" id="PF08818"/>
    </source>
</evidence>
<organism evidence="3 4">
    <name type="scientific">Teretinema zuelzerae</name>
    <dbReference type="NCBI Taxonomy" id="156"/>
    <lineage>
        <taxon>Bacteria</taxon>
        <taxon>Pseudomonadati</taxon>
        <taxon>Spirochaetota</taxon>
        <taxon>Spirochaetia</taxon>
        <taxon>Spirochaetales</taxon>
        <taxon>Treponemataceae</taxon>
        <taxon>Teretinema</taxon>
    </lineage>
</organism>
<gene>
    <name evidence="3" type="ORF">K7J14_01535</name>
</gene>
<dbReference type="Proteomes" id="UP001198163">
    <property type="component" value="Unassembled WGS sequence"/>
</dbReference>
<proteinExistence type="predicted"/>
<accession>A0AAE3EF35</accession>
<feature type="compositionally biased region" description="Basic and acidic residues" evidence="1">
    <location>
        <begin position="104"/>
        <end position="115"/>
    </location>
</feature>
<evidence type="ECO:0000313" key="4">
    <source>
        <dbReference type="Proteomes" id="UP001198163"/>
    </source>
</evidence>
<sequence>MDEKVLLSGEVHGVPEDVAEALSAQDGLIGIWNALTPLARNEWICWVESVKQEKTRREHVERLAAELREGKKRPCCWPGCPHRAKKTQRKAGNPNQDESGTKAGDNRGESSKEADSIDRFIEAKVPDRYKPVVEKFRRFVAGEFPELREEMRGGTDKYYGVPVYRYKRIVLTLSPTQKGITFSFSEGRKFEDRYGLLEGEGNKTLNLRIGGEGEYSEDVLRYYLRQAVEFDSR</sequence>
<evidence type="ECO:0000256" key="1">
    <source>
        <dbReference type="SAM" id="MobiDB-lite"/>
    </source>
</evidence>
<dbReference type="Pfam" id="PF13376">
    <property type="entry name" value="OmdA"/>
    <property type="match status" value="1"/>
</dbReference>
<dbReference type="EMBL" id="JAINWA010000001">
    <property type="protein sequence ID" value="MCD1653379.1"/>
    <property type="molecule type" value="Genomic_DNA"/>
</dbReference>
<protein>
    <submittedName>
        <fullName evidence="3">YdeI/OmpD-associated family protein</fullName>
    </submittedName>
</protein>
<reference evidence="3" key="1">
    <citation type="submission" date="2021-08" db="EMBL/GenBank/DDBJ databases">
        <title>Comparative analyses of Brucepasteria parasyntrophica and Teretinema zuelzerae.</title>
        <authorList>
            <person name="Song Y."/>
            <person name="Brune A."/>
        </authorList>
    </citation>
    <scope>NUCLEOTIDE SEQUENCE</scope>
    <source>
        <strain evidence="3">DSM 1903</strain>
    </source>
</reference>